<dbReference type="EMBL" id="CALNXI010002627">
    <property type="protein sequence ID" value="CAH3189529.1"/>
    <property type="molecule type" value="Genomic_DNA"/>
</dbReference>
<dbReference type="SUPFAM" id="SSF47986">
    <property type="entry name" value="DEATH domain"/>
    <property type="match status" value="3"/>
</dbReference>
<evidence type="ECO:0000313" key="4">
    <source>
        <dbReference type="Proteomes" id="UP001159427"/>
    </source>
</evidence>
<dbReference type="Gene3D" id="1.10.533.10">
    <property type="entry name" value="Death Domain, Fas"/>
    <property type="match status" value="3"/>
</dbReference>
<dbReference type="CDD" id="cd01670">
    <property type="entry name" value="Death"/>
    <property type="match status" value="1"/>
</dbReference>
<feature type="region of interest" description="Disordered" evidence="1">
    <location>
        <begin position="322"/>
        <end position="343"/>
    </location>
</feature>
<proteinExistence type="predicted"/>
<feature type="domain" description="Death" evidence="2">
    <location>
        <begin position="160"/>
        <end position="224"/>
    </location>
</feature>
<dbReference type="Proteomes" id="UP001159427">
    <property type="component" value="Unassembled WGS sequence"/>
</dbReference>
<evidence type="ECO:0000313" key="3">
    <source>
        <dbReference type="EMBL" id="CAH3189529.1"/>
    </source>
</evidence>
<comment type="caution">
    <text evidence="3">The sequence shown here is derived from an EMBL/GenBank/DDBJ whole genome shotgun (WGS) entry which is preliminary data.</text>
</comment>
<accession>A0ABN8SI15</accession>
<dbReference type="PANTHER" id="PTHR14657">
    <property type="entry name" value="IGF-LIKE FAMILY RECEPTOR 1"/>
    <property type="match status" value="1"/>
</dbReference>
<dbReference type="PANTHER" id="PTHR14657:SF2">
    <property type="entry name" value="IGF-LIKE FAMILY RECEPTOR 1"/>
    <property type="match status" value="1"/>
</dbReference>
<dbReference type="InterPro" id="IPR042355">
    <property type="entry name" value="IGFLR1"/>
</dbReference>
<sequence length="343" mass="38870">MGIHFNQKKMLVDVEGVHSLDMTCFCFVSSVNCQSLVRDAIVANVNVMDELARRLDQPDPNSQYWEHLAAEFDVPEDVKMKCQHSLENSPTKHMLDIKEAEDTNDFSVQKLKIGLGAISRKDLVQKVEKCPLSTGSIQELRGSYPDTFETICLQLDHYDNWKPLGRNIGIPDETLRQIATSTSCAKTVVESIEKKNPTLTVKEMQDVLKGMKRRDVCDVLHKYLRDNDTIVTLRANLDCLEKVAVLLDKETPGMKNWLHFAHELGVSKDECDSLKPKERPSPTRALMKYIVQVDPDLTVERFTDALEKMQRKDVVSALKNKIRAKQDAKEGPNISCPASRNES</sequence>
<dbReference type="Pfam" id="PF00531">
    <property type="entry name" value="Death"/>
    <property type="match status" value="3"/>
</dbReference>
<dbReference type="InterPro" id="IPR000488">
    <property type="entry name" value="Death_dom"/>
</dbReference>
<evidence type="ECO:0000256" key="1">
    <source>
        <dbReference type="SAM" id="MobiDB-lite"/>
    </source>
</evidence>
<organism evidence="3 4">
    <name type="scientific">Porites evermanni</name>
    <dbReference type="NCBI Taxonomy" id="104178"/>
    <lineage>
        <taxon>Eukaryota</taxon>
        <taxon>Metazoa</taxon>
        <taxon>Cnidaria</taxon>
        <taxon>Anthozoa</taxon>
        <taxon>Hexacorallia</taxon>
        <taxon>Scleractinia</taxon>
        <taxon>Fungiina</taxon>
        <taxon>Poritidae</taxon>
        <taxon>Porites</taxon>
    </lineage>
</organism>
<name>A0ABN8SI15_9CNID</name>
<protein>
    <recommendedName>
        <fullName evidence="2">Death domain-containing protein</fullName>
    </recommendedName>
</protein>
<dbReference type="PROSITE" id="PS50017">
    <property type="entry name" value="DEATH_DOMAIN"/>
    <property type="match status" value="2"/>
</dbReference>
<reference evidence="3 4" key="1">
    <citation type="submission" date="2022-05" db="EMBL/GenBank/DDBJ databases">
        <authorList>
            <consortium name="Genoscope - CEA"/>
            <person name="William W."/>
        </authorList>
    </citation>
    <scope>NUCLEOTIDE SEQUENCE [LARGE SCALE GENOMIC DNA]</scope>
</reference>
<feature type="domain" description="Death" evidence="2">
    <location>
        <begin position="256"/>
        <end position="322"/>
    </location>
</feature>
<keyword evidence="4" id="KW-1185">Reference proteome</keyword>
<dbReference type="InterPro" id="IPR011029">
    <property type="entry name" value="DEATH-like_dom_sf"/>
</dbReference>
<evidence type="ECO:0000259" key="2">
    <source>
        <dbReference type="PROSITE" id="PS50017"/>
    </source>
</evidence>
<gene>
    <name evidence="3" type="ORF">PEVE_00019478</name>
</gene>